<reference evidence="2" key="1">
    <citation type="journal article" date="2012" name="Proc. Natl. Acad. Sci. U.S.A.">
        <title>Antigenic diversity is generated by distinct evolutionary mechanisms in African trypanosome species.</title>
        <authorList>
            <person name="Jackson A.P."/>
            <person name="Berry A."/>
            <person name="Aslett M."/>
            <person name="Allison H.C."/>
            <person name="Burton P."/>
            <person name="Vavrova-Anderson J."/>
            <person name="Brown R."/>
            <person name="Browne H."/>
            <person name="Corton N."/>
            <person name="Hauser H."/>
            <person name="Gamble J."/>
            <person name="Gilderthorp R."/>
            <person name="Marcello L."/>
            <person name="McQuillan J."/>
            <person name="Otto T.D."/>
            <person name="Quail M.A."/>
            <person name="Sanders M.J."/>
            <person name="van Tonder A."/>
            <person name="Ginger M.L."/>
            <person name="Field M.C."/>
            <person name="Barry J.D."/>
            <person name="Hertz-Fowler C."/>
            <person name="Berriman M."/>
        </authorList>
    </citation>
    <scope>NUCLEOTIDE SEQUENCE</scope>
    <source>
        <strain evidence="2">Y486</strain>
    </source>
</reference>
<protein>
    <recommendedName>
        <fullName evidence="3">Transmembrane protein</fullName>
    </recommendedName>
</protein>
<name>G0UC00_TRYVY</name>
<gene>
    <name evidence="2" type="ORF">TVY486_1108320</name>
</gene>
<sequence length="128" mass="14699">MSEQGELRGRGANGRSFSLSLSLTLCVRVRVRVLESEKERKTERVEEAARKTPTLTTATVREKRGQKIHRGKRWRSRPSEAVRTLFHLLHILYFSSTMQVSVRVSFPVVATFPFPFLFLLALFCVTFA</sequence>
<dbReference type="EMBL" id="HE573027">
    <property type="protein sequence ID" value="CCC53348.1"/>
    <property type="molecule type" value="Genomic_DNA"/>
</dbReference>
<organism evidence="2">
    <name type="scientific">Trypanosoma vivax (strain Y486)</name>
    <dbReference type="NCBI Taxonomy" id="1055687"/>
    <lineage>
        <taxon>Eukaryota</taxon>
        <taxon>Discoba</taxon>
        <taxon>Euglenozoa</taxon>
        <taxon>Kinetoplastea</taxon>
        <taxon>Metakinetoplastina</taxon>
        <taxon>Trypanosomatida</taxon>
        <taxon>Trypanosomatidae</taxon>
        <taxon>Trypanosoma</taxon>
        <taxon>Duttonella</taxon>
    </lineage>
</organism>
<evidence type="ECO:0008006" key="3">
    <source>
        <dbReference type="Google" id="ProtNLM"/>
    </source>
</evidence>
<accession>G0UC00</accession>
<keyword evidence="1" id="KW-0812">Transmembrane</keyword>
<proteinExistence type="predicted"/>
<keyword evidence="1" id="KW-0472">Membrane</keyword>
<feature type="transmembrane region" description="Helical" evidence="1">
    <location>
        <begin position="106"/>
        <end position="127"/>
    </location>
</feature>
<dbReference type="AlphaFoldDB" id="G0UC00"/>
<evidence type="ECO:0000313" key="2">
    <source>
        <dbReference type="EMBL" id="CCC53348.1"/>
    </source>
</evidence>
<keyword evidence="1" id="KW-1133">Transmembrane helix</keyword>
<evidence type="ECO:0000256" key="1">
    <source>
        <dbReference type="SAM" id="Phobius"/>
    </source>
</evidence>